<evidence type="ECO:0000313" key="5">
    <source>
        <dbReference type="Proteomes" id="UP001626549"/>
    </source>
</evidence>
<evidence type="ECO:0000259" key="3">
    <source>
        <dbReference type="PROSITE" id="PS51724"/>
    </source>
</evidence>
<reference evidence="4 5" key="1">
    <citation type="submission" date="2023-10" db="EMBL/GenBank/DDBJ databases">
        <title>Two novel species belonging to the OM43/NOR5 clade.</title>
        <authorList>
            <person name="Park M."/>
        </authorList>
    </citation>
    <scope>NUCLEOTIDE SEQUENCE [LARGE SCALE GENOMIC DNA]</scope>
    <source>
        <strain evidence="4 5">IMCC45268</strain>
    </source>
</reference>
<dbReference type="EMBL" id="CP136865">
    <property type="protein sequence ID" value="WOJ97271.1"/>
    <property type="molecule type" value="Genomic_DNA"/>
</dbReference>
<keyword evidence="5" id="KW-1185">Reference proteome</keyword>
<feature type="region of interest" description="Disordered" evidence="1">
    <location>
        <begin position="1"/>
        <end position="21"/>
    </location>
</feature>
<feature type="domain" description="SPOR" evidence="3">
    <location>
        <begin position="97"/>
        <end position="176"/>
    </location>
</feature>
<dbReference type="SUPFAM" id="SSF110997">
    <property type="entry name" value="Sporulation related repeat"/>
    <property type="match status" value="1"/>
</dbReference>
<dbReference type="InterPro" id="IPR036680">
    <property type="entry name" value="SPOR-like_sf"/>
</dbReference>
<evidence type="ECO:0000256" key="1">
    <source>
        <dbReference type="SAM" id="MobiDB-lite"/>
    </source>
</evidence>
<proteinExistence type="predicted"/>
<dbReference type="PANTHER" id="PTHR38687">
    <property type="entry name" value="CELL DIVISION PROTEIN DEDD-RELATED"/>
    <property type="match status" value="1"/>
</dbReference>
<sequence>MAKTSQRKSSRGASRQNTANQSHGGLRWYAAGVASGLFLAFMLYLVTLPPEGGSSPELAATPKANAPEPEYEFFEVLPNQEITVDVDPADLPKPRSAATGKQFLLQAGSFRQAADADRRRGELLLLGLNPSVEDTRGDTGRWYRVVLGPFESRSAMAKARSLTAQQDIDTLLIQRNSG</sequence>
<protein>
    <submittedName>
        <fullName evidence="4">SPOR domain-containing protein</fullName>
    </submittedName>
</protein>
<keyword evidence="2" id="KW-0472">Membrane</keyword>
<keyword evidence="2" id="KW-0812">Transmembrane</keyword>
<evidence type="ECO:0000313" key="4">
    <source>
        <dbReference type="EMBL" id="WOJ97271.1"/>
    </source>
</evidence>
<dbReference type="PROSITE" id="PS51724">
    <property type="entry name" value="SPOR"/>
    <property type="match status" value="1"/>
</dbReference>
<accession>A0ABZ0ICX0</accession>
<feature type="compositionally biased region" description="Polar residues" evidence="1">
    <location>
        <begin position="11"/>
        <end position="21"/>
    </location>
</feature>
<dbReference type="InterPro" id="IPR052521">
    <property type="entry name" value="Cell_div_SPOR-domain"/>
</dbReference>
<dbReference type="Proteomes" id="UP001626549">
    <property type="component" value="Chromosome"/>
</dbReference>
<name>A0ABZ0ICX0_9GAMM</name>
<feature type="compositionally biased region" description="Basic residues" evidence="1">
    <location>
        <begin position="1"/>
        <end position="10"/>
    </location>
</feature>
<dbReference type="InterPro" id="IPR007730">
    <property type="entry name" value="SPOR-like_dom"/>
</dbReference>
<dbReference type="Pfam" id="PF05036">
    <property type="entry name" value="SPOR"/>
    <property type="match status" value="1"/>
</dbReference>
<feature type="transmembrane region" description="Helical" evidence="2">
    <location>
        <begin position="26"/>
        <end position="46"/>
    </location>
</feature>
<keyword evidence="2" id="KW-1133">Transmembrane helix</keyword>
<dbReference type="Gene3D" id="3.30.70.1070">
    <property type="entry name" value="Sporulation related repeat"/>
    <property type="match status" value="1"/>
</dbReference>
<organism evidence="4 5">
    <name type="scientific">Congregibacter brevis</name>
    <dbReference type="NCBI Taxonomy" id="3081201"/>
    <lineage>
        <taxon>Bacteria</taxon>
        <taxon>Pseudomonadati</taxon>
        <taxon>Pseudomonadota</taxon>
        <taxon>Gammaproteobacteria</taxon>
        <taxon>Cellvibrionales</taxon>
        <taxon>Halieaceae</taxon>
        <taxon>Congregibacter</taxon>
    </lineage>
</organism>
<gene>
    <name evidence="4" type="ORF">R0137_01555</name>
</gene>
<evidence type="ECO:0000256" key="2">
    <source>
        <dbReference type="SAM" id="Phobius"/>
    </source>
</evidence>
<dbReference type="RefSeq" id="WP_407328015.1">
    <property type="nucleotide sequence ID" value="NZ_CP136865.1"/>
</dbReference>